<keyword evidence="2" id="KW-1185">Reference proteome</keyword>
<accession>A0ACB9JHB9</accession>
<reference evidence="1 2" key="2">
    <citation type="journal article" date="2022" name="Mol. Ecol. Resour.">
        <title>The genomes of chicory, endive, great burdock and yacon provide insights into Asteraceae paleo-polyploidization history and plant inulin production.</title>
        <authorList>
            <person name="Fan W."/>
            <person name="Wang S."/>
            <person name="Wang H."/>
            <person name="Wang A."/>
            <person name="Jiang F."/>
            <person name="Liu H."/>
            <person name="Zhao H."/>
            <person name="Xu D."/>
            <person name="Zhang Y."/>
        </authorList>
    </citation>
    <scope>NUCLEOTIDE SEQUENCE [LARGE SCALE GENOMIC DNA]</scope>
    <source>
        <strain evidence="2">cv. Yunnan</strain>
        <tissue evidence="1">Leaves</tissue>
    </source>
</reference>
<organism evidence="1 2">
    <name type="scientific">Smallanthus sonchifolius</name>
    <dbReference type="NCBI Taxonomy" id="185202"/>
    <lineage>
        <taxon>Eukaryota</taxon>
        <taxon>Viridiplantae</taxon>
        <taxon>Streptophyta</taxon>
        <taxon>Embryophyta</taxon>
        <taxon>Tracheophyta</taxon>
        <taxon>Spermatophyta</taxon>
        <taxon>Magnoliopsida</taxon>
        <taxon>eudicotyledons</taxon>
        <taxon>Gunneridae</taxon>
        <taxon>Pentapetalae</taxon>
        <taxon>asterids</taxon>
        <taxon>campanulids</taxon>
        <taxon>Asterales</taxon>
        <taxon>Asteraceae</taxon>
        <taxon>Asteroideae</taxon>
        <taxon>Heliantheae alliance</taxon>
        <taxon>Millerieae</taxon>
        <taxon>Smallanthus</taxon>
    </lineage>
</organism>
<dbReference type="Proteomes" id="UP001056120">
    <property type="component" value="Linkage Group LG04"/>
</dbReference>
<name>A0ACB9JHB9_9ASTR</name>
<evidence type="ECO:0000313" key="2">
    <source>
        <dbReference type="Proteomes" id="UP001056120"/>
    </source>
</evidence>
<sequence>MFQQDGFLYFPKDFNKENVPVPVYEKIYDKSKRVELKVSSLSHDKKMFNQRTGLIEESIHVQFNELTPNSSKLEPSWLFDLDGLFSIFTSSDESSSSSNDLVDNDDYRVEISRSFIDPISIVPTYPEVSESISSQSADVLAEENVSPVSSAAS</sequence>
<reference evidence="2" key="1">
    <citation type="journal article" date="2022" name="Mol. Ecol. Resour.">
        <title>The genomes of chicory, endive, great burdock and yacon provide insights into Asteraceae palaeo-polyploidization history and plant inulin production.</title>
        <authorList>
            <person name="Fan W."/>
            <person name="Wang S."/>
            <person name="Wang H."/>
            <person name="Wang A."/>
            <person name="Jiang F."/>
            <person name="Liu H."/>
            <person name="Zhao H."/>
            <person name="Xu D."/>
            <person name="Zhang Y."/>
        </authorList>
    </citation>
    <scope>NUCLEOTIDE SEQUENCE [LARGE SCALE GENOMIC DNA]</scope>
    <source>
        <strain evidence="2">cv. Yunnan</strain>
    </source>
</reference>
<comment type="caution">
    <text evidence="1">The sequence shown here is derived from an EMBL/GenBank/DDBJ whole genome shotgun (WGS) entry which is preliminary data.</text>
</comment>
<proteinExistence type="predicted"/>
<gene>
    <name evidence="1" type="ORF">L1987_13590</name>
</gene>
<dbReference type="EMBL" id="CM042021">
    <property type="protein sequence ID" value="KAI3819742.1"/>
    <property type="molecule type" value="Genomic_DNA"/>
</dbReference>
<protein>
    <submittedName>
        <fullName evidence="1">Uncharacterized protein</fullName>
    </submittedName>
</protein>
<evidence type="ECO:0000313" key="1">
    <source>
        <dbReference type="EMBL" id="KAI3819742.1"/>
    </source>
</evidence>